<accession>A0A223ASQ6</accession>
<feature type="transmembrane region" description="Helical" evidence="1">
    <location>
        <begin position="27"/>
        <end position="49"/>
    </location>
</feature>
<name>A0A223ASQ6_9FIRM</name>
<dbReference type="Proteomes" id="UP000214689">
    <property type="component" value="Chromosome"/>
</dbReference>
<evidence type="ECO:0000313" key="3">
    <source>
        <dbReference type="Proteomes" id="UP000214689"/>
    </source>
</evidence>
<dbReference type="EMBL" id="CP016199">
    <property type="protein sequence ID" value="ASS37945.1"/>
    <property type="molecule type" value="Genomic_DNA"/>
</dbReference>
<dbReference type="AlphaFoldDB" id="A0A223ASQ6"/>
<keyword evidence="1" id="KW-0812">Transmembrane</keyword>
<evidence type="ECO:0000256" key="1">
    <source>
        <dbReference type="SAM" id="Phobius"/>
    </source>
</evidence>
<dbReference type="RefSeq" id="WP_094234180.1">
    <property type="nucleotide sequence ID" value="NZ_CP016199.1"/>
</dbReference>
<keyword evidence="1" id="KW-0472">Membrane</keyword>
<organism evidence="2 3">
    <name type="scientific">Mogibacterium pumilum</name>
    <dbReference type="NCBI Taxonomy" id="86332"/>
    <lineage>
        <taxon>Bacteria</taxon>
        <taxon>Bacillati</taxon>
        <taxon>Bacillota</taxon>
        <taxon>Clostridia</taxon>
        <taxon>Peptostreptococcales</taxon>
        <taxon>Anaerovoracaceae</taxon>
        <taxon>Mogibacterium</taxon>
    </lineage>
</organism>
<dbReference type="OrthoDB" id="2086811at2"/>
<evidence type="ECO:0000313" key="2">
    <source>
        <dbReference type="EMBL" id="ASS37945.1"/>
    </source>
</evidence>
<keyword evidence="3" id="KW-1185">Reference proteome</keyword>
<gene>
    <name evidence="2" type="ORF">AXF17_05540</name>
</gene>
<sequence>MNKVNIDSHKTSKFCLLKNLAKRHDKIIICSLVILIVTSIVITSVSVSYGKKNSVAKRLKSEGFIIEVYDTQDNRVETKEQLDGLRGNYVVKLVSKETTNKRIELTYRANGIESIACIDSFDECSGSYYVIRGALDAEYYLVYYMQDYDTPIKYYSEIIKGSKVDIRHYFNPEGKLSKEDGKAYLNDLKSFITKYKLDKKSLKTLAKETNYFRNSLTSKREIVKAEQKEVKRYRKVAIDYLKNKYDIIPTSIRRIKRDKVETTNTKVFEVTYGNEQFNVIVDLDTEGAIKCGDTRQSYEIENATKRYIADRLGVQQYNIYFKTSEDDFYTAKYRNGMDISAFYREELGVGVRAERVHSVDVCVLLPDSISNLKSRYLCAATSTGDELLRVKNFDIYTVTGDLNTAYSTQADDQKAVEYLKIAYSRGDKYETRSVLYGIKGELVWSNETKINNRE</sequence>
<proteinExistence type="predicted"/>
<keyword evidence="1" id="KW-1133">Transmembrane helix</keyword>
<protein>
    <submittedName>
        <fullName evidence="2">Uncharacterized protein</fullName>
    </submittedName>
</protein>
<reference evidence="3" key="1">
    <citation type="submission" date="2016-05" db="EMBL/GenBank/DDBJ databases">
        <authorList>
            <person name="Holder M.E."/>
            <person name="Ajami N.J."/>
            <person name="Petrosino J.F."/>
        </authorList>
    </citation>
    <scope>NUCLEOTIDE SEQUENCE [LARGE SCALE GENOMIC DNA]</scope>
    <source>
        <strain evidence="3">ATCC 700696</strain>
    </source>
</reference>